<feature type="domain" description="Toprim" evidence="1">
    <location>
        <begin position="220"/>
        <end position="309"/>
    </location>
</feature>
<reference evidence="3" key="1">
    <citation type="submission" date="2016-04" db="EMBL/GenBank/DDBJ databases">
        <authorList>
            <person name="Evans L.H."/>
            <person name="Alamgir A."/>
            <person name="Owens N."/>
            <person name="Weber N.D."/>
            <person name="Virtaneva K."/>
            <person name="Barbian K."/>
            <person name="Babar A."/>
            <person name="Rosenke K."/>
        </authorList>
    </citation>
    <scope>NUCLEOTIDE SEQUENCE</scope>
    <source>
        <strain evidence="3">86</strain>
    </source>
</reference>
<dbReference type="InterPro" id="IPR055570">
    <property type="entry name" value="DUF7146"/>
</dbReference>
<proteinExistence type="predicted"/>
<protein>
    <submittedName>
        <fullName evidence="3">Uncharacterized protein</fullName>
    </submittedName>
</protein>
<evidence type="ECO:0000259" key="2">
    <source>
        <dbReference type="Pfam" id="PF23639"/>
    </source>
</evidence>
<evidence type="ECO:0000259" key="1">
    <source>
        <dbReference type="Pfam" id="PF13362"/>
    </source>
</evidence>
<dbReference type="Pfam" id="PF23639">
    <property type="entry name" value="DUF7146"/>
    <property type="match status" value="1"/>
</dbReference>
<dbReference type="EMBL" id="FLUO01000001">
    <property type="protein sequence ID" value="SBV92623.1"/>
    <property type="molecule type" value="Genomic_DNA"/>
</dbReference>
<dbReference type="InterPro" id="IPR006171">
    <property type="entry name" value="TOPRIM_dom"/>
</dbReference>
<sequence length="338" mass="36552">MSRAADLARRLGEQAEAVCRYYLSNGRRQGRYWICGDVMGTPGRSLYVRLSGERAGKWADAAVASEHGDLLDLIALNRGLDFRAALDEARRFLSLPAPMIRRVEPPAPSGSSEAARRLFAASKPIQGTLAERYLQSRGIILPAEVSALRFHPRCFYRGPAGREIWPALIAAVTDQGGAITGAHRTWLDPGGGKAPLDQPRRAMGHLAGNAVRLGVATDILAAAEGIETALALKTVMPAMPVAAALSAAHLAALVFPPKLRRLYVARDNDEVGRFALERLRARSTAGDIDIRALAPRTEDFNADLLTLGPDRLRAWLAELLAPDDVQRFLVAGGRTRCV</sequence>
<organism evidence="3">
    <name type="scientific">uncultured Alphaproteobacteria bacterium</name>
    <dbReference type="NCBI Taxonomy" id="91750"/>
    <lineage>
        <taxon>Bacteria</taxon>
        <taxon>Pseudomonadati</taxon>
        <taxon>Pseudomonadota</taxon>
        <taxon>Alphaproteobacteria</taxon>
        <taxon>environmental samples</taxon>
    </lineage>
</organism>
<evidence type="ECO:0000313" key="3">
    <source>
        <dbReference type="EMBL" id="SBV92623.1"/>
    </source>
</evidence>
<name>A0A212IZH0_9PROT</name>
<accession>A0A212IZH0</accession>
<feature type="domain" description="DUF7146" evidence="2">
    <location>
        <begin position="110"/>
        <end position="213"/>
    </location>
</feature>
<dbReference type="Pfam" id="PF13362">
    <property type="entry name" value="Toprim_3"/>
    <property type="match status" value="1"/>
</dbReference>
<gene>
    <name evidence="3" type="ORF">KL86APRO_10277</name>
</gene>
<dbReference type="AlphaFoldDB" id="A0A212IZH0"/>